<dbReference type="GO" id="GO:1990140">
    <property type="term" value="C:molybdopterin synthase complex"/>
    <property type="evidence" value="ECO:0007669"/>
    <property type="project" value="UniProtKB-UniRule"/>
</dbReference>
<dbReference type="FunFam" id="3.20.20.80:FF:000087">
    <property type="entry name" value="Oligo-1,6-glucosidase IMA1"/>
    <property type="match status" value="1"/>
</dbReference>
<evidence type="ECO:0000256" key="1">
    <source>
        <dbReference type="ARBA" id="ARBA00008061"/>
    </source>
</evidence>
<dbReference type="GO" id="GO:0004575">
    <property type="term" value="F:sucrose alpha-glucosidase activity"/>
    <property type="evidence" value="ECO:0007669"/>
    <property type="project" value="TreeGrafter"/>
</dbReference>
<keyword evidence="3 8" id="KW-0808">Transferase</keyword>
<dbReference type="FunFam" id="2.60.40.1180:FF:000007">
    <property type="entry name" value="Sucrose isomerase"/>
    <property type="match status" value="1"/>
</dbReference>
<accession>A0A9W9LG90</accession>
<dbReference type="GO" id="GO:0033934">
    <property type="term" value="F:glucan 1,4-alpha-maltotriohydrolase activity"/>
    <property type="evidence" value="ECO:0007669"/>
    <property type="project" value="TreeGrafter"/>
</dbReference>
<feature type="domain" description="Glycosyl hydrolase family 13 catalytic" evidence="9">
    <location>
        <begin position="20"/>
        <end position="428"/>
    </location>
</feature>
<dbReference type="InterPro" id="IPR013780">
    <property type="entry name" value="Glyco_hydro_b"/>
</dbReference>
<proteinExistence type="inferred from homology"/>
<comment type="caution">
    <text evidence="10">The sequence shown here is derived from an EMBL/GenBank/DDBJ whole genome shotgun (WGS) entry which is preliminary data.</text>
</comment>
<organism evidence="10 11">
    <name type="scientific">Penicillium canariense</name>
    <dbReference type="NCBI Taxonomy" id="189055"/>
    <lineage>
        <taxon>Eukaryota</taxon>
        <taxon>Fungi</taxon>
        <taxon>Dikarya</taxon>
        <taxon>Ascomycota</taxon>
        <taxon>Pezizomycotina</taxon>
        <taxon>Eurotiomycetes</taxon>
        <taxon>Eurotiomycetidae</taxon>
        <taxon>Eurotiales</taxon>
        <taxon>Aspergillaceae</taxon>
        <taxon>Penicillium</taxon>
    </lineage>
</organism>
<dbReference type="PANTHER" id="PTHR10357:SF232">
    <property type="entry name" value="GLYCOSYL HYDROLASE FAMILY 13 CATALYTIC DOMAIN-CONTAINING PROTEIN"/>
    <property type="match status" value="1"/>
</dbReference>
<evidence type="ECO:0000313" key="11">
    <source>
        <dbReference type="Proteomes" id="UP001149163"/>
    </source>
</evidence>
<dbReference type="Gene3D" id="3.90.1170.40">
    <property type="entry name" value="Molybdopterin biosynthesis MoaE subunit"/>
    <property type="match status" value="1"/>
</dbReference>
<name>A0A9W9LG90_9EURO</name>
<sequence length="813" mass="92737">MSLSAKPNHRAWWKECSVYQIWPASFKDSNNDGVGDIPGIISQLDYIMNLGVDMVWLCPSYKSPQVDMGYDIADYYSIADEYGTVADVEKLIQGCHQRGMKLLMDLVVNHTSDQHEWFKHSRGSKDNEYRNWYIWKPARYDEQGNRHPPNNWVSHFQGSAWQYDELTDEYYLHLYATEQPDLNWEHPPVRKAVHDIMRFWLDKGCDGFRMDVINFISKDQRFPDAPVKDPRTPWQWGDKYYANGPRLHEYLQDVGKILKEYDAFSVGEMPFVKDEGEVLRAVQFDRNEINMIFSFEHVDIDHGTFDKFEPGNWKLTDLKQFFQRWQTFMYEHDGWNALYWENHDQPRSIDRYTNASEEHSLIASKMLATALALQSGTPFVYQGQELGMRNVPPSWGIEEYKDIDCLNHWNRQQVALQEYQKKSRDNARTPVQWSDAPNGGFTGPNVKPWMSVNDNYVQINAAAEVKDPNSTYHFWASVLALRKKYLDIFVYGDWKIVDGPSQEVFAFTRQYEDQKALVLCNWTEKNVAWDASSNGISAVKSVLLNNYEGTAEASKRFCGGKYALRPYEAYLQRAQGTPSTTCDFPLDILRRSVVSATIGFHLSTASPRSIGAALRNISVTQSQHSPQHPHTHAYTMTTEEASVPAHLDPSTYPRIRHDAAQNIHLTLTYSPLDPNTYLAQTSSPAAGANTLFLGTTRDTFEGRAVSQLSYTTYPPLALKTLTAIAEAAVSKHDLKGLSIAHRLGIVPIGEASIAISVSAGHRAAAWRAGEEVLEACKEKAEIWKREEFIDGGMEWRANADRDAEGNLVKNDGP</sequence>
<dbReference type="Gene3D" id="3.20.20.80">
    <property type="entry name" value="Glycosidases"/>
    <property type="match status" value="1"/>
</dbReference>
<dbReference type="InterPro" id="IPR028888">
    <property type="entry name" value="MOCS2B_euk"/>
</dbReference>
<evidence type="ECO:0000256" key="5">
    <source>
        <dbReference type="ARBA" id="ARBA00023150"/>
    </source>
</evidence>
<dbReference type="InterPro" id="IPR006047">
    <property type="entry name" value="GH13_cat_dom"/>
</dbReference>
<dbReference type="GO" id="GO:0004556">
    <property type="term" value="F:alpha-amylase activity"/>
    <property type="evidence" value="ECO:0007669"/>
    <property type="project" value="TreeGrafter"/>
</dbReference>
<dbReference type="EMBL" id="JAPQKN010000007">
    <property type="protein sequence ID" value="KAJ5153142.1"/>
    <property type="molecule type" value="Genomic_DNA"/>
</dbReference>
<evidence type="ECO:0000256" key="6">
    <source>
        <dbReference type="ARBA" id="ARBA00023295"/>
    </source>
</evidence>
<dbReference type="GO" id="GO:0000025">
    <property type="term" value="P:maltose catabolic process"/>
    <property type="evidence" value="ECO:0007669"/>
    <property type="project" value="TreeGrafter"/>
</dbReference>
<dbReference type="SUPFAM" id="SSF54690">
    <property type="entry name" value="Molybdopterin synthase subunit MoaE"/>
    <property type="match status" value="1"/>
</dbReference>
<evidence type="ECO:0000256" key="2">
    <source>
        <dbReference type="ARBA" id="ARBA00022490"/>
    </source>
</evidence>
<comment type="subcellular location">
    <subcellularLocation>
        <location evidence="8">Cytoplasm</location>
    </subcellularLocation>
</comment>
<dbReference type="GO" id="GO:0004574">
    <property type="term" value="F:oligo-1,6-glucosidase activity"/>
    <property type="evidence" value="ECO:0007669"/>
    <property type="project" value="TreeGrafter"/>
</dbReference>
<feature type="binding site" evidence="8">
    <location>
        <begin position="761"/>
        <end position="762"/>
    </location>
    <ligand>
        <name>substrate</name>
    </ligand>
</feature>
<dbReference type="GO" id="GO:0006777">
    <property type="term" value="P:Mo-molybdopterin cofactor biosynthetic process"/>
    <property type="evidence" value="ECO:0007669"/>
    <property type="project" value="UniProtKB-UniRule"/>
</dbReference>
<comment type="similarity">
    <text evidence="8">Belongs to the MoaE family. MOCS2B subfamily.</text>
</comment>
<dbReference type="GO" id="GO:0030366">
    <property type="term" value="F:molybdopterin synthase activity"/>
    <property type="evidence" value="ECO:0007669"/>
    <property type="project" value="UniProtKB-UniRule"/>
</dbReference>
<dbReference type="Gene3D" id="3.90.400.10">
    <property type="entry name" value="Oligo-1,6-glucosidase, Domain 2"/>
    <property type="match status" value="1"/>
</dbReference>
<dbReference type="EC" id="2.8.1.12" evidence="8"/>
<dbReference type="InterPro" id="IPR003448">
    <property type="entry name" value="Mopterin_biosynth_MoaE"/>
</dbReference>
<keyword evidence="5 8" id="KW-0501">Molybdenum cofactor biosynthesis</keyword>
<dbReference type="InterPro" id="IPR045857">
    <property type="entry name" value="O16G_dom_2"/>
</dbReference>
<gene>
    <name evidence="8" type="primary">cnxH</name>
    <name evidence="10" type="ORF">N7482_009620</name>
</gene>
<dbReference type="CDD" id="cd00756">
    <property type="entry name" value="MoaE"/>
    <property type="match status" value="1"/>
</dbReference>
<evidence type="ECO:0000256" key="8">
    <source>
        <dbReference type="HAMAP-Rule" id="MF_03052"/>
    </source>
</evidence>
<dbReference type="SUPFAM" id="SSF51011">
    <property type="entry name" value="Glycosyl hydrolase domain"/>
    <property type="match status" value="1"/>
</dbReference>
<keyword evidence="6" id="KW-0326">Glycosidase</keyword>
<evidence type="ECO:0000313" key="10">
    <source>
        <dbReference type="EMBL" id="KAJ5153142.1"/>
    </source>
</evidence>
<dbReference type="CDD" id="cd11333">
    <property type="entry name" value="AmyAc_SI_OligoGlu_DGase"/>
    <property type="match status" value="1"/>
</dbReference>
<dbReference type="PANTHER" id="PTHR10357">
    <property type="entry name" value="ALPHA-AMYLASE FAMILY MEMBER"/>
    <property type="match status" value="1"/>
</dbReference>
<comment type="similarity">
    <text evidence="1">Belongs to the glycosyl hydrolase 13 family.</text>
</comment>
<reference evidence="10" key="2">
    <citation type="journal article" date="2023" name="IMA Fungus">
        <title>Comparative genomic study of the Penicillium genus elucidates a diverse pangenome and 15 lateral gene transfer events.</title>
        <authorList>
            <person name="Petersen C."/>
            <person name="Sorensen T."/>
            <person name="Nielsen M.R."/>
            <person name="Sondergaard T.E."/>
            <person name="Sorensen J.L."/>
            <person name="Fitzpatrick D.A."/>
            <person name="Frisvad J.C."/>
            <person name="Nielsen K.L."/>
        </authorList>
    </citation>
    <scope>NUCLEOTIDE SEQUENCE</scope>
    <source>
        <strain evidence="10">IBT 26290</strain>
    </source>
</reference>
<feature type="binding site" evidence="8">
    <location>
        <position position="777"/>
    </location>
    <ligand>
        <name>substrate</name>
    </ligand>
</feature>
<dbReference type="Pfam" id="PF00128">
    <property type="entry name" value="Alpha-amylase"/>
    <property type="match status" value="1"/>
</dbReference>
<dbReference type="InterPro" id="IPR017853">
    <property type="entry name" value="GH"/>
</dbReference>
<dbReference type="GO" id="GO:0005987">
    <property type="term" value="P:sucrose catabolic process"/>
    <property type="evidence" value="ECO:0007669"/>
    <property type="project" value="TreeGrafter"/>
</dbReference>
<dbReference type="Gene3D" id="2.60.40.1180">
    <property type="entry name" value="Golgi alpha-mannosidase II"/>
    <property type="match status" value="1"/>
</dbReference>
<dbReference type="Proteomes" id="UP001149163">
    <property type="component" value="Unassembled WGS sequence"/>
</dbReference>
<keyword evidence="4" id="KW-0378">Hydrolase</keyword>
<comment type="pathway">
    <text evidence="8">Cofactor biosynthesis; molybdopterin biosynthesis.</text>
</comment>
<comment type="function">
    <text evidence="8">Catalytic subunit of the molybdopterin synthase complex, a complex that catalyzes the conversion of precursor Z into molybdopterin. Acts by mediating the incorporation of 2 sulfur atoms from thiocarboxylated MOCS2A into precursor Z to generate a dithiolene group.</text>
</comment>
<dbReference type="InterPro" id="IPR036563">
    <property type="entry name" value="MoaE_sf"/>
</dbReference>
<protein>
    <recommendedName>
        <fullName evidence="8">Molybdopterin synthase catalytic subunit</fullName>
        <ecNumber evidence="8">2.8.1.12</ecNumber>
    </recommendedName>
    <alternativeName>
        <fullName evidence="8">Common component for nitrate reductase and xanthine dehydrogenase protein H</fullName>
    </alternativeName>
    <alternativeName>
        <fullName evidence="8">Molybdenum cofactor synthesis protein 2 large subunit</fullName>
    </alternativeName>
    <alternativeName>
        <fullName evidence="8">Molybdenum cofactor synthesis protein 2B</fullName>
        <shortName evidence="8">MOCS2B</shortName>
    </alternativeName>
</protein>
<feature type="binding site" evidence="8">
    <location>
        <begin position="784"/>
        <end position="786"/>
    </location>
    <ligand>
        <name>substrate</name>
    </ligand>
</feature>
<dbReference type="HAMAP" id="MF_03052">
    <property type="entry name" value="MOC2B"/>
    <property type="match status" value="1"/>
</dbReference>
<dbReference type="FunFam" id="3.90.400.10:FF:000003">
    <property type="entry name" value="Probable alpha-glucosidase (Maltase)"/>
    <property type="match status" value="1"/>
</dbReference>
<dbReference type="AlphaFoldDB" id="A0A9W9LG90"/>
<keyword evidence="7" id="KW-0462">Maltose metabolism</keyword>
<dbReference type="SUPFAM" id="SSF51445">
    <property type="entry name" value="(Trans)glycosidases"/>
    <property type="match status" value="1"/>
</dbReference>
<keyword evidence="11" id="KW-1185">Reference proteome</keyword>
<evidence type="ECO:0000256" key="3">
    <source>
        <dbReference type="ARBA" id="ARBA00022679"/>
    </source>
</evidence>
<reference evidence="10" key="1">
    <citation type="submission" date="2022-11" db="EMBL/GenBank/DDBJ databases">
        <authorList>
            <person name="Petersen C."/>
        </authorList>
    </citation>
    <scope>NUCLEOTIDE SEQUENCE</scope>
    <source>
        <strain evidence="10">IBT 26290</strain>
    </source>
</reference>
<comment type="catalytic activity">
    <reaction evidence="8">
        <text>2 [molybdopterin-synthase sulfur-carrier protein]-C-terminal-Gly-aminoethanethioate + cyclic pyranopterin phosphate + H2O = molybdopterin + 2 [molybdopterin-synthase sulfur-carrier protein]-C-terminal Gly-Gly + 2 H(+)</text>
        <dbReference type="Rhea" id="RHEA:26333"/>
        <dbReference type="Rhea" id="RHEA-COMP:12202"/>
        <dbReference type="Rhea" id="RHEA-COMP:19907"/>
        <dbReference type="ChEBI" id="CHEBI:15377"/>
        <dbReference type="ChEBI" id="CHEBI:15378"/>
        <dbReference type="ChEBI" id="CHEBI:58698"/>
        <dbReference type="ChEBI" id="CHEBI:59648"/>
        <dbReference type="ChEBI" id="CHEBI:90778"/>
        <dbReference type="ChEBI" id="CHEBI:232372"/>
        <dbReference type="EC" id="2.8.1.12"/>
    </reaction>
</comment>
<dbReference type="OrthoDB" id="1740265at2759"/>
<evidence type="ECO:0000256" key="7">
    <source>
        <dbReference type="ARBA" id="ARBA00026248"/>
    </source>
</evidence>
<evidence type="ECO:0000256" key="4">
    <source>
        <dbReference type="ARBA" id="ARBA00022801"/>
    </source>
</evidence>
<dbReference type="SMART" id="SM00642">
    <property type="entry name" value="Aamy"/>
    <property type="match status" value="1"/>
</dbReference>
<evidence type="ECO:0000259" key="9">
    <source>
        <dbReference type="SMART" id="SM00642"/>
    </source>
</evidence>
<dbReference type="Pfam" id="PF02391">
    <property type="entry name" value="MoaE"/>
    <property type="match status" value="1"/>
</dbReference>
<keyword evidence="2 8" id="KW-0963">Cytoplasm</keyword>
<comment type="subunit">
    <text evidence="8">Heterotetramer; composed of 2 small (MOCS2A) and 2 large (MOCS2B) subunits.</text>
</comment>